<keyword evidence="3" id="KW-1185">Reference proteome</keyword>
<gene>
    <name evidence="2" type="ORF">GCM10023217_15070</name>
</gene>
<dbReference type="RefSeq" id="WP_345313013.1">
    <property type="nucleotide sequence ID" value="NZ_BAABIE010000005.1"/>
</dbReference>
<keyword evidence="1" id="KW-0812">Transmembrane</keyword>
<evidence type="ECO:0000313" key="3">
    <source>
        <dbReference type="Proteomes" id="UP001500822"/>
    </source>
</evidence>
<dbReference type="Proteomes" id="UP001500822">
    <property type="component" value="Unassembled WGS sequence"/>
</dbReference>
<reference evidence="3" key="1">
    <citation type="journal article" date="2019" name="Int. J. Syst. Evol. Microbiol.">
        <title>The Global Catalogue of Microorganisms (GCM) 10K type strain sequencing project: providing services to taxonomists for standard genome sequencing and annotation.</title>
        <authorList>
            <consortium name="The Broad Institute Genomics Platform"/>
            <consortium name="The Broad Institute Genome Sequencing Center for Infectious Disease"/>
            <person name="Wu L."/>
            <person name="Ma J."/>
        </authorList>
    </citation>
    <scope>NUCLEOTIDE SEQUENCE [LARGE SCALE GENOMIC DNA]</scope>
    <source>
        <strain evidence="3">JCM 18077</strain>
    </source>
</reference>
<organism evidence="2 3">
    <name type="scientific">Gordonia alkaliphila</name>
    <dbReference type="NCBI Taxonomy" id="1053547"/>
    <lineage>
        <taxon>Bacteria</taxon>
        <taxon>Bacillati</taxon>
        <taxon>Actinomycetota</taxon>
        <taxon>Actinomycetes</taxon>
        <taxon>Mycobacteriales</taxon>
        <taxon>Gordoniaceae</taxon>
        <taxon>Gordonia</taxon>
    </lineage>
</organism>
<dbReference type="EMBL" id="BAABIE010000005">
    <property type="protein sequence ID" value="GAA4746401.1"/>
    <property type="molecule type" value="Genomic_DNA"/>
</dbReference>
<name>A0ABP8Z4T7_9ACTN</name>
<comment type="caution">
    <text evidence="2">The sequence shown here is derived from an EMBL/GenBank/DDBJ whole genome shotgun (WGS) entry which is preliminary data.</text>
</comment>
<feature type="transmembrane region" description="Helical" evidence="1">
    <location>
        <begin position="115"/>
        <end position="136"/>
    </location>
</feature>
<keyword evidence="1" id="KW-0472">Membrane</keyword>
<sequence>MVDETRWARERSAWVVARAGRSPAANRRGERLASRARKAARYEAGTGDAPVAEVYTRPRVMRGLTENEERPILRGLGTLLYEAGRLVIAGPGIALSWVVYGLWWKNVPAWGPLRWDRLLFAAMTLTGALILAWWIIVPDTTTSKFWLFYFMAQLVIGVGRASWLTWAYGWAAAPAGVRAGAVAPIRVMTGTEPPLPTTEPTEPVGSQSVPIRAVRIPVQPNDIEEN</sequence>
<evidence type="ECO:0000313" key="2">
    <source>
        <dbReference type="EMBL" id="GAA4746401.1"/>
    </source>
</evidence>
<protein>
    <submittedName>
        <fullName evidence="2">Uncharacterized protein</fullName>
    </submittedName>
</protein>
<feature type="transmembrane region" description="Helical" evidence="1">
    <location>
        <begin position="83"/>
        <end position="103"/>
    </location>
</feature>
<feature type="transmembrane region" description="Helical" evidence="1">
    <location>
        <begin position="148"/>
        <end position="168"/>
    </location>
</feature>
<evidence type="ECO:0000256" key="1">
    <source>
        <dbReference type="SAM" id="Phobius"/>
    </source>
</evidence>
<keyword evidence="1" id="KW-1133">Transmembrane helix</keyword>
<accession>A0ABP8Z4T7</accession>
<proteinExistence type="predicted"/>